<evidence type="ECO:0000256" key="1">
    <source>
        <dbReference type="ARBA" id="ARBA00007528"/>
    </source>
</evidence>
<dbReference type="InterPro" id="IPR017853">
    <property type="entry name" value="GH"/>
</dbReference>
<keyword evidence="6" id="KW-0812">Transmembrane</keyword>
<dbReference type="Gene3D" id="3.20.20.80">
    <property type="entry name" value="Glycosidases"/>
    <property type="match status" value="1"/>
</dbReference>
<sequence length="590" mass="63027">MRLVATAAAAILVTFLGTSVDAIAPIEIKGNRLFEYGTGKPFHAKGLDYYPRPNSGELNVNNLDFFTDDHEHIWKPHVAEFIALGINAVRLYAVDSSKSHDKFMCALSEAGIYVLVDLAASCEDCAITKDPYPACYPAPLKTRGQQIIAAFSKYNNVLAFSAGNEVNHYVDSMEISAPCQKKFIKDMRAYISSCATNMRYIPVGVVLADHQRSKNALYYACRTDPTDELENAEWYGLNAYLQCDRTASPWHVGPGYDKLLKDFTSYELAIPTILTEFGCLNVGFPTVDGFQAQRTWVDAAWLLSPTFADVFAGGFAFEFTTEKANAEKDSPFPFKTFGPQNYGLGYLEPETCDADKTPCVFQRMPNFDSLAAAYRDASTAGLPERSSYSPSHTKPPQCPAGVRPIGEVHWSADSETDVQCPDLTQTPLCPGDIINTGKAGPPKPSVTTEDPVKDVPTETPTSTPLPTTNSSTPLPTTTSSTPLPTTNSSTPLPTTTSSTPLPTTTPAEPSPPSNVTDTVTPSTASPPSNGTGTVTPSTASPPSNGTGTVTPSTASLPSPGSTQGNPATVAAPGVVGVVVMATVAWLMVWV</sequence>
<keyword evidence="2 7" id="KW-0732">Signal</keyword>
<dbReference type="GO" id="GO:0042124">
    <property type="term" value="F:1,3-beta-glucanosyltransferase activity"/>
    <property type="evidence" value="ECO:0007669"/>
    <property type="project" value="TreeGrafter"/>
</dbReference>
<dbReference type="PANTHER" id="PTHR31468:SF2">
    <property type="entry name" value="1,3-BETA-GLUCANOSYLTRANSFERASE GAS1"/>
    <property type="match status" value="1"/>
</dbReference>
<gene>
    <name evidence="8" type="ORF">H257_12486</name>
</gene>
<keyword evidence="4" id="KW-0325">Glycoprotein</keyword>
<accession>W4FXU5</accession>
<feature type="compositionally biased region" description="Low complexity" evidence="5">
    <location>
        <begin position="457"/>
        <end position="507"/>
    </location>
</feature>
<keyword evidence="3" id="KW-1015">Disulfide bond</keyword>
<feature type="region of interest" description="Disordered" evidence="5">
    <location>
        <begin position="431"/>
        <end position="566"/>
    </location>
</feature>
<reference evidence="8" key="1">
    <citation type="submission" date="2013-12" db="EMBL/GenBank/DDBJ databases">
        <title>The Genome Sequence of Aphanomyces astaci APO3.</title>
        <authorList>
            <consortium name="The Broad Institute Genomics Platform"/>
            <person name="Russ C."/>
            <person name="Tyler B."/>
            <person name="van West P."/>
            <person name="Dieguez-Uribeondo J."/>
            <person name="Young S.K."/>
            <person name="Zeng Q."/>
            <person name="Gargeya S."/>
            <person name="Fitzgerald M."/>
            <person name="Abouelleil A."/>
            <person name="Alvarado L."/>
            <person name="Chapman S.B."/>
            <person name="Gainer-Dewar J."/>
            <person name="Goldberg J."/>
            <person name="Griggs A."/>
            <person name="Gujja S."/>
            <person name="Hansen M."/>
            <person name="Howarth C."/>
            <person name="Imamovic A."/>
            <person name="Ireland A."/>
            <person name="Larimer J."/>
            <person name="McCowan C."/>
            <person name="Murphy C."/>
            <person name="Pearson M."/>
            <person name="Poon T.W."/>
            <person name="Priest M."/>
            <person name="Roberts A."/>
            <person name="Saif S."/>
            <person name="Shea T."/>
            <person name="Sykes S."/>
            <person name="Wortman J."/>
            <person name="Nusbaum C."/>
            <person name="Birren B."/>
        </authorList>
    </citation>
    <scope>NUCLEOTIDE SEQUENCE [LARGE SCALE GENOMIC DNA]</scope>
    <source>
        <strain evidence="8">APO3</strain>
    </source>
</reference>
<dbReference type="VEuPathDB" id="FungiDB:H257_12486"/>
<evidence type="ECO:0000256" key="7">
    <source>
        <dbReference type="SAM" id="SignalP"/>
    </source>
</evidence>
<feature type="transmembrane region" description="Helical" evidence="6">
    <location>
        <begin position="569"/>
        <end position="589"/>
    </location>
</feature>
<dbReference type="OrthoDB" id="63839at2759"/>
<evidence type="ECO:0000313" key="8">
    <source>
        <dbReference type="EMBL" id="ETV72325.1"/>
    </source>
</evidence>
<proteinExistence type="inferred from homology"/>
<feature type="signal peptide" evidence="7">
    <location>
        <begin position="1"/>
        <end position="22"/>
    </location>
</feature>
<evidence type="ECO:0000256" key="3">
    <source>
        <dbReference type="ARBA" id="ARBA00023157"/>
    </source>
</evidence>
<feature type="compositionally biased region" description="Polar residues" evidence="5">
    <location>
        <begin position="514"/>
        <end position="565"/>
    </location>
</feature>
<dbReference type="GO" id="GO:0005886">
    <property type="term" value="C:plasma membrane"/>
    <property type="evidence" value="ECO:0007669"/>
    <property type="project" value="TreeGrafter"/>
</dbReference>
<evidence type="ECO:0008006" key="9">
    <source>
        <dbReference type="Google" id="ProtNLM"/>
    </source>
</evidence>
<dbReference type="InterPro" id="IPR004886">
    <property type="entry name" value="Glucanosyltransferase"/>
</dbReference>
<dbReference type="RefSeq" id="XP_009838007.1">
    <property type="nucleotide sequence ID" value="XM_009839705.1"/>
</dbReference>
<dbReference type="PANTHER" id="PTHR31468">
    <property type="entry name" value="1,3-BETA-GLUCANOSYLTRANSFERASE GAS1"/>
    <property type="match status" value="1"/>
</dbReference>
<keyword evidence="6" id="KW-0472">Membrane</keyword>
<keyword evidence="6" id="KW-1133">Transmembrane helix</keyword>
<dbReference type="EMBL" id="KI913154">
    <property type="protein sequence ID" value="ETV72325.1"/>
    <property type="molecule type" value="Genomic_DNA"/>
</dbReference>
<dbReference type="AlphaFoldDB" id="W4FXU5"/>
<feature type="chain" id="PRO_5025411505" description="Glycoside hydrolase family 2 catalytic domain-containing protein" evidence="7">
    <location>
        <begin position="23"/>
        <end position="590"/>
    </location>
</feature>
<dbReference type="GO" id="GO:0034411">
    <property type="term" value="P:cell wall (1-&gt;3)-beta-D-glucan biosynthetic process"/>
    <property type="evidence" value="ECO:0007669"/>
    <property type="project" value="TreeGrafter"/>
</dbReference>
<name>W4FXU5_APHAT</name>
<dbReference type="Pfam" id="PF03198">
    <property type="entry name" value="Glyco_hydro_72"/>
    <property type="match status" value="1"/>
</dbReference>
<evidence type="ECO:0000256" key="4">
    <source>
        <dbReference type="ARBA" id="ARBA00023180"/>
    </source>
</evidence>
<dbReference type="SUPFAM" id="SSF51445">
    <property type="entry name" value="(Trans)glycosidases"/>
    <property type="match status" value="1"/>
</dbReference>
<evidence type="ECO:0000256" key="6">
    <source>
        <dbReference type="SAM" id="Phobius"/>
    </source>
</evidence>
<evidence type="ECO:0000256" key="2">
    <source>
        <dbReference type="ARBA" id="ARBA00022729"/>
    </source>
</evidence>
<dbReference type="STRING" id="112090.W4FXU5"/>
<dbReference type="GeneID" id="20814482"/>
<evidence type="ECO:0000256" key="5">
    <source>
        <dbReference type="SAM" id="MobiDB-lite"/>
    </source>
</evidence>
<protein>
    <recommendedName>
        <fullName evidence="9">Glycoside hydrolase family 2 catalytic domain-containing protein</fullName>
    </recommendedName>
</protein>
<organism evidence="8">
    <name type="scientific">Aphanomyces astaci</name>
    <name type="common">Crayfish plague agent</name>
    <dbReference type="NCBI Taxonomy" id="112090"/>
    <lineage>
        <taxon>Eukaryota</taxon>
        <taxon>Sar</taxon>
        <taxon>Stramenopiles</taxon>
        <taxon>Oomycota</taxon>
        <taxon>Saprolegniomycetes</taxon>
        <taxon>Saprolegniales</taxon>
        <taxon>Verrucalvaceae</taxon>
        <taxon>Aphanomyces</taxon>
    </lineage>
</organism>
<comment type="similarity">
    <text evidence="1">Belongs to the glycosyl hydrolase 72 family.</text>
</comment>